<proteinExistence type="predicted"/>
<keyword evidence="3" id="KW-1185">Reference proteome</keyword>
<protein>
    <submittedName>
        <fullName evidence="2">Ubiquitin-hydrolase Zn-finger-containing protein</fullName>
    </submittedName>
</protein>
<dbReference type="SUPFAM" id="SSF57850">
    <property type="entry name" value="RING/U-box"/>
    <property type="match status" value="1"/>
</dbReference>
<feature type="domain" description="UBP-type" evidence="1">
    <location>
        <begin position="32"/>
        <end position="118"/>
    </location>
</feature>
<sequence>MRDNARVRSIGRSVRHRLIGDRDVAADPVDDGQCAHLRDAPASEDDVDAERLCQGCAEEGEQHWAHLRQCLQCGYIGCCDSSPRRHATAHHMSTHHPVMRSAEPGESWRWCYVDAQIG</sequence>
<dbReference type="Pfam" id="PF02148">
    <property type="entry name" value="zf-UBP"/>
    <property type="match status" value="1"/>
</dbReference>
<dbReference type="InterPro" id="IPR001607">
    <property type="entry name" value="Znf_UBP"/>
</dbReference>
<accession>A0ABT1H319</accession>
<dbReference type="Proteomes" id="UP001205740">
    <property type="component" value="Unassembled WGS sequence"/>
</dbReference>
<evidence type="ECO:0000259" key="1">
    <source>
        <dbReference type="PROSITE" id="PS50271"/>
    </source>
</evidence>
<evidence type="ECO:0000313" key="2">
    <source>
        <dbReference type="EMBL" id="MCP2161638.1"/>
    </source>
</evidence>
<name>A0ABT1H319_9NOCA</name>
<dbReference type="PROSITE" id="PS50271">
    <property type="entry name" value="ZF_UBP"/>
    <property type="match status" value="1"/>
</dbReference>
<dbReference type="EMBL" id="JAMTCG010000005">
    <property type="protein sequence ID" value="MCP2161638.1"/>
    <property type="molecule type" value="Genomic_DNA"/>
</dbReference>
<comment type="caution">
    <text evidence="2">The sequence shown here is derived from an EMBL/GenBank/DDBJ whole genome shotgun (WGS) entry which is preliminary data.</text>
</comment>
<organism evidence="2 3">
    <name type="scientific">Williamsia serinedens</name>
    <dbReference type="NCBI Taxonomy" id="391736"/>
    <lineage>
        <taxon>Bacteria</taxon>
        <taxon>Bacillati</taxon>
        <taxon>Actinomycetota</taxon>
        <taxon>Actinomycetes</taxon>
        <taxon>Mycobacteriales</taxon>
        <taxon>Nocardiaceae</taxon>
        <taxon>Williamsia</taxon>
    </lineage>
</organism>
<reference evidence="2 3" key="1">
    <citation type="submission" date="2022-06" db="EMBL/GenBank/DDBJ databases">
        <title>Genomic Encyclopedia of Archaeal and Bacterial Type Strains, Phase II (KMG-II): from individual species to whole genera.</title>
        <authorList>
            <person name="Goeker M."/>
        </authorList>
    </citation>
    <scope>NUCLEOTIDE SEQUENCE [LARGE SCALE GENOMIC DNA]</scope>
    <source>
        <strain evidence="2 3">DSM 45037</strain>
    </source>
</reference>
<dbReference type="InterPro" id="IPR013083">
    <property type="entry name" value="Znf_RING/FYVE/PHD"/>
</dbReference>
<evidence type="ECO:0000313" key="3">
    <source>
        <dbReference type="Proteomes" id="UP001205740"/>
    </source>
</evidence>
<dbReference type="Gene3D" id="3.30.40.10">
    <property type="entry name" value="Zinc/RING finger domain, C3HC4 (zinc finger)"/>
    <property type="match status" value="1"/>
</dbReference>
<gene>
    <name evidence="2" type="ORF">LX12_002837</name>
</gene>